<dbReference type="Gene3D" id="3.40.50.300">
    <property type="entry name" value="P-loop containing nucleotide triphosphate hydrolases"/>
    <property type="match status" value="1"/>
</dbReference>
<dbReference type="InterPro" id="IPR027417">
    <property type="entry name" value="P-loop_NTPase"/>
</dbReference>
<sequence length="520" mass="56311">MLSQLNAAALRGVDALKVEVETNAASGLPSFTVVGLPDSAIRESRERIMTALQNSGLKVPPRKITVNLAPADIRKEGSAFDLPIAIGLLGSIGILDAGLQDTLVLGELALDGTVRKIYGALPAGIMAAQEGLRRIILPACNAREAAVAIAAMRKAEKITVHGVATLTEAVSLLKEHRSRPSVSVEIRDLFRHTADYPVDFSDIRGQQTAKKALEIAAAGGHNMIMIGPPGSGKTLLAKALPGIMPPLGFEEALETTKIYSVSNLLPPEKPLLTERPFRSPHHTTSNVALIGGGTNARPGEVSLAHNGVLFLDELPEFSRNALEVLRQPLEDREVTVSRISATTRYPAGFMLVAAMNPSPAGALTDEDGNLTATPQQIRRYLSKISGPLLDRIDIHIDVPKVDNRELFSTTQGEPSATVRSRVMQARAIQQERFMNDGHQGVFTNAEMPPGLIRRYCGLDDSCRKRLMEAMERLQLSARAHDRILKVSRTIADLDGGGAITLAHLVQAIQYRNLDREFWNF</sequence>
<dbReference type="Proteomes" id="UP000309544">
    <property type="component" value="Unassembled WGS sequence"/>
</dbReference>
<dbReference type="RefSeq" id="WP_139626232.1">
    <property type="nucleotide sequence ID" value="NZ_VDCI01000002.1"/>
</dbReference>
<dbReference type="InterPro" id="IPR004482">
    <property type="entry name" value="Mg_chelat-rel"/>
</dbReference>
<dbReference type="PANTHER" id="PTHR32039">
    <property type="entry name" value="MAGNESIUM-CHELATASE SUBUNIT CHLI"/>
    <property type="match status" value="1"/>
</dbReference>
<keyword evidence="3" id="KW-0067">ATP-binding</keyword>
<name>A0A5C4S211_PROVB</name>
<dbReference type="SMART" id="SM00382">
    <property type="entry name" value="AAA"/>
    <property type="match status" value="1"/>
</dbReference>
<dbReference type="Pfam" id="PF13335">
    <property type="entry name" value="Mg_chelatase_C"/>
    <property type="match status" value="1"/>
</dbReference>
<dbReference type="NCBIfam" id="TIGR00368">
    <property type="entry name" value="YifB family Mg chelatase-like AAA ATPase"/>
    <property type="match status" value="1"/>
</dbReference>
<gene>
    <name evidence="3" type="ORF">FGF68_02945</name>
</gene>
<keyword evidence="4" id="KW-1185">Reference proteome</keyword>
<evidence type="ECO:0000313" key="3">
    <source>
        <dbReference type="EMBL" id="TNJ37198.1"/>
    </source>
</evidence>
<dbReference type="GO" id="GO:0005524">
    <property type="term" value="F:ATP binding"/>
    <property type="evidence" value="ECO:0007669"/>
    <property type="project" value="UniProtKB-KW"/>
</dbReference>
<reference evidence="3 4" key="1">
    <citation type="submission" date="2019-05" db="EMBL/GenBank/DDBJ databases">
        <title>Draft Whole-Genome sequence of the green sulfur bacterium Prosthecochloris vibrioformis DSM 260.</title>
        <authorList>
            <person name="Meyer T.E."/>
            <person name="Kyndt J.A."/>
        </authorList>
    </citation>
    <scope>NUCLEOTIDE SEQUENCE [LARGE SCALE GENOMIC DNA]</scope>
    <source>
        <strain evidence="3 4">DSM 260</strain>
    </source>
</reference>
<comment type="caution">
    <text evidence="3">The sequence shown here is derived from an EMBL/GenBank/DDBJ whole genome shotgun (WGS) entry which is preliminary data.</text>
</comment>
<keyword evidence="3" id="KW-0547">Nucleotide-binding</keyword>
<protein>
    <submittedName>
        <fullName evidence="3">ATP-binding protein</fullName>
    </submittedName>
</protein>
<accession>A0A5C4S211</accession>
<evidence type="ECO:0000313" key="4">
    <source>
        <dbReference type="Proteomes" id="UP000309544"/>
    </source>
</evidence>
<organism evidence="3 4">
    <name type="scientific">Prosthecochloris vibrioformis</name>
    <name type="common">Chlorobium vibrioforme</name>
    <dbReference type="NCBI Taxonomy" id="1098"/>
    <lineage>
        <taxon>Bacteria</taxon>
        <taxon>Pseudomonadati</taxon>
        <taxon>Chlorobiota</taxon>
        <taxon>Chlorobiia</taxon>
        <taxon>Chlorobiales</taxon>
        <taxon>Chlorobiaceae</taxon>
        <taxon>Prosthecochloris</taxon>
    </lineage>
</organism>
<dbReference type="PANTHER" id="PTHR32039:SF7">
    <property type="entry name" value="COMPETENCE PROTEIN COMM"/>
    <property type="match status" value="1"/>
</dbReference>
<dbReference type="Pfam" id="PF01078">
    <property type="entry name" value="Mg_chelatase"/>
    <property type="match status" value="1"/>
</dbReference>
<evidence type="ECO:0000259" key="2">
    <source>
        <dbReference type="SMART" id="SM00382"/>
    </source>
</evidence>
<dbReference type="InterPro" id="IPR045006">
    <property type="entry name" value="CHLI-like"/>
</dbReference>
<dbReference type="AlphaFoldDB" id="A0A5C4S211"/>
<dbReference type="EMBL" id="VDCI01000002">
    <property type="protein sequence ID" value="TNJ37198.1"/>
    <property type="molecule type" value="Genomic_DNA"/>
</dbReference>
<dbReference type="SUPFAM" id="SSF52540">
    <property type="entry name" value="P-loop containing nucleoside triphosphate hydrolases"/>
    <property type="match status" value="1"/>
</dbReference>
<dbReference type="InterPro" id="IPR014721">
    <property type="entry name" value="Ribsml_uS5_D2-typ_fold_subgr"/>
</dbReference>
<dbReference type="CDD" id="cd00009">
    <property type="entry name" value="AAA"/>
    <property type="match status" value="1"/>
</dbReference>
<comment type="similarity">
    <text evidence="1">Belongs to the Mg-chelatase subunits D/I family. ComM subfamily.</text>
</comment>
<proteinExistence type="inferred from homology"/>
<dbReference type="InterPro" id="IPR000523">
    <property type="entry name" value="Mg_chelatse_chII-like_cat_dom"/>
</dbReference>
<evidence type="ECO:0000256" key="1">
    <source>
        <dbReference type="ARBA" id="ARBA00006354"/>
    </source>
</evidence>
<dbReference type="SUPFAM" id="SSF54211">
    <property type="entry name" value="Ribosomal protein S5 domain 2-like"/>
    <property type="match status" value="1"/>
</dbReference>
<dbReference type="Gene3D" id="3.30.230.10">
    <property type="match status" value="1"/>
</dbReference>
<dbReference type="Pfam" id="PF13541">
    <property type="entry name" value="ChlI"/>
    <property type="match status" value="1"/>
</dbReference>
<dbReference type="InterPro" id="IPR020568">
    <property type="entry name" value="Ribosomal_Su5_D2-typ_SF"/>
</dbReference>
<dbReference type="InterPro" id="IPR025158">
    <property type="entry name" value="Mg_chelat-rel_C"/>
</dbReference>
<dbReference type="InterPro" id="IPR003593">
    <property type="entry name" value="AAA+_ATPase"/>
</dbReference>
<feature type="domain" description="AAA+ ATPase" evidence="2">
    <location>
        <begin position="219"/>
        <end position="402"/>
    </location>
</feature>